<dbReference type="CDD" id="cd07033">
    <property type="entry name" value="TPP_PYR_DXS_TK_like"/>
    <property type="match status" value="1"/>
</dbReference>
<evidence type="ECO:0000313" key="2">
    <source>
        <dbReference type="EMBL" id="SJN09009.1"/>
    </source>
</evidence>
<gene>
    <name evidence="2" type="ORF">CZ787_00510</name>
</gene>
<dbReference type="Proteomes" id="UP000196331">
    <property type="component" value="Unassembled WGS sequence"/>
</dbReference>
<comment type="caution">
    <text evidence="2">The sequence shown here is derived from an EMBL/GenBank/DDBJ whole genome shotgun (WGS) entry which is preliminary data.</text>
</comment>
<proteinExistence type="predicted"/>
<dbReference type="InterPro" id="IPR005475">
    <property type="entry name" value="Transketolase-like_Pyr-bd"/>
</dbReference>
<reference evidence="2 3" key="1">
    <citation type="submission" date="2017-02" db="EMBL/GenBank/DDBJ databases">
        <authorList>
            <person name="Dridi B."/>
        </authorList>
    </citation>
    <scope>NUCLEOTIDE SEQUENCE [LARGE SCALE GENOMIC DNA]</scope>
    <source>
        <strain evidence="2 3">JB380</strain>
    </source>
</reference>
<dbReference type="AlphaFoldDB" id="A0A1R4HN92"/>
<evidence type="ECO:0000313" key="3">
    <source>
        <dbReference type="Proteomes" id="UP000196331"/>
    </source>
</evidence>
<organism evidence="2 3">
    <name type="scientific">Halomonas citrativorans</name>
    <dbReference type="NCBI Taxonomy" id="2742612"/>
    <lineage>
        <taxon>Bacteria</taxon>
        <taxon>Pseudomonadati</taxon>
        <taxon>Pseudomonadota</taxon>
        <taxon>Gammaproteobacteria</taxon>
        <taxon>Oceanospirillales</taxon>
        <taxon>Halomonadaceae</taxon>
        <taxon>Halomonas</taxon>
    </lineage>
</organism>
<dbReference type="PANTHER" id="PTHR43522">
    <property type="entry name" value="TRANSKETOLASE"/>
    <property type="match status" value="1"/>
</dbReference>
<keyword evidence="2" id="KW-0808">Transferase</keyword>
<protein>
    <submittedName>
        <fullName evidence="2">Transketolase</fullName>
        <ecNumber evidence="2">2.2.1.1</ecNumber>
    </submittedName>
</protein>
<dbReference type="SMART" id="SM00861">
    <property type="entry name" value="Transket_pyr"/>
    <property type="match status" value="1"/>
</dbReference>
<dbReference type="EMBL" id="FUKM01000003">
    <property type="protein sequence ID" value="SJN09009.1"/>
    <property type="molecule type" value="Genomic_DNA"/>
</dbReference>
<dbReference type="InterPro" id="IPR033247">
    <property type="entry name" value="Transketolase_fam"/>
</dbReference>
<evidence type="ECO:0000259" key="1">
    <source>
        <dbReference type="SMART" id="SM00861"/>
    </source>
</evidence>
<dbReference type="PANTHER" id="PTHR43522:SF2">
    <property type="entry name" value="TRANSKETOLASE 1-RELATED"/>
    <property type="match status" value="1"/>
</dbReference>
<dbReference type="Pfam" id="PF02779">
    <property type="entry name" value="Transket_pyr"/>
    <property type="match status" value="1"/>
</dbReference>
<dbReference type="Gene3D" id="3.40.50.970">
    <property type="match status" value="1"/>
</dbReference>
<dbReference type="SUPFAM" id="SSF52518">
    <property type="entry name" value="Thiamin diphosphate-binding fold (THDP-binding)"/>
    <property type="match status" value="1"/>
</dbReference>
<dbReference type="GO" id="GO:0006098">
    <property type="term" value="P:pentose-phosphate shunt"/>
    <property type="evidence" value="ECO:0007669"/>
    <property type="project" value="TreeGrafter"/>
</dbReference>
<dbReference type="EC" id="2.2.1.1" evidence="2"/>
<feature type="domain" description="Transketolase-like pyrimidine-binding" evidence="1">
    <location>
        <begin position="1"/>
        <end position="135"/>
    </location>
</feature>
<dbReference type="GO" id="GO:0004802">
    <property type="term" value="F:transketolase activity"/>
    <property type="evidence" value="ECO:0007669"/>
    <property type="project" value="UniProtKB-EC"/>
</dbReference>
<name>A0A1R4HN92_9GAMM</name>
<sequence length="135" mass="14462">MACLNALGLQLPELLGGSADLATSNLTFWSGAQAISKDARGGNYLHYGVREFGMGSIMNGIAVHGGFVPYGVTFLTFMEYMHNAVRMAAIMHQRAIYVFTHDSIGLGEDGPTHQPIEQLVALCSTPNLTTCDQPA</sequence>
<dbReference type="InterPro" id="IPR029061">
    <property type="entry name" value="THDP-binding"/>
</dbReference>
<accession>A0A1R4HN92</accession>
<dbReference type="GO" id="GO:0005829">
    <property type="term" value="C:cytosol"/>
    <property type="evidence" value="ECO:0007669"/>
    <property type="project" value="TreeGrafter"/>
</dbReference>